<gene>
    <name evidence="1" type="ORF">HA142_03570</name>
</gene>
<dbReference type="RefSeq" id="WP_157806743.1">
    <property type="nucleotide sequence ID" value="NZ_JAAORC010000001.1"/>
</dbReference>
<evidence type="ECO:0000313" key="1">
    <source>
        <dbReference type="EMBL" id="MBO8222583.1"/>
    </source>
</evidence>
<comment type="caution">
    <text evidence="1">The sequence shown here is derived from an EMBL/GenBank/DDBJ whole genome shotgun (WGS) entry which is preliminary data.</text>
</comment>
<name>A0A8I1X2G7_PROMR</name>
<proteinExistence type="predicted"/>
<dbReference type="AlphaFoldDB" id="A0A8I1X2G7"/>
<evidence type="ECO:0000313" key="2">
    <source>
        <dbReference type="Proteomes" id="UP000666562"/>
    </source>
</evidence>
<dbReference type="Proteomes" id="UP000666562">
    <property type="component" value="Unassembled WGS sequence"/>
</dbReference>
<organism evidence="1 2">
    <name type="scientific">Prochlorococcus marinus str. XMU1401</name>
    <dbReference type="NCBI Taxonomy" id="2052594"/>
    <lineage>
        <taxon>Bacteria</taxon>
        <taxon>Bacillati</taxon>
        <taxon>Cyanobacteriota</taxon>
        <taxon>Cyanophyceae</taxon>
        <taxon>Synechococcales</taxon>
        <taxon>Prochlorococcaceae</taxon>
        <taxon>Prochlorococcus</taxon>
    </lineage>
</organism>
<reference evidence="1" key="1">
    <citation type="submission" date="2020-03" db="EMBL/GenBank/DDBJ databases">
        <title>Genome differentiation and subclade ecological adaptation of Prochlorococcus HLII clade in the global ocean.</title>
        <authorList>
            <person name="Yan W."/>
            <person name="Fen X."/>
            <person name="Zhang W."/>
        </authorList>
    </citation>
    <scope>NUCLEOTIDE SEQUENCE</scope>
    <source>
        <strain evidence="1">XMU1401</strain>
    </source>
</reference>
<dbReference type="EMBL" id="JAAORC010000001">
    <property type="protein sequence ID" value="MBO8222583.1"/>
    <property type="molecule type" value="Genomic_DNA"/>
</dbReference>
<sequence length="54" mass="6252">MNNQNMNFFNGDREQAIKISKIIKDKYDKSRKHIRDYSGLQAAFANELYVNGGV</sequence>
<protein>
    <submittedName>
        <fullName evidence="1">Uncharacterized protein</fullName>
    </submittedName>
</protein>
<accession>A0A8I1X2G7</accession>